<keyword evidence="1" id="KW-1133">Transmembrane helix</keyword>
<keyword evidence="3" id="KW-1185">Reference proteome</keyword>
<reference evidence="2 3" key="1">
    <citation type="submission" date="2023-11" db="EMBL/GenBank/DDBJ databases">
        <title>Lentzea sokolovensis, sp. nov., Lentzea kristufkii, sp. nov., and Lentzea miocenensis, sp. nov., rare actinobacteria from Sokolov Coal Basin, Miocene lacustrine sediment, Czech Republic.</title>
        <authorList>
            <person name="Lara A."/>
            <person name="Kotroba L."/>
            <person name="Nouioui I."/>
            <person name="Neumann-Schaal M."/>
            <person name="Mast Y."/>
            <person name="Chronakova A."/>
        </authorList>
    </citation>
    <scope>NUCLEOTIDE SEQUENCE [LARGE SCALE GENOMIC DNA]</scope>
    <source>
        <strain evidence="2 3">BCCO 10_0061</strain>
    </source>
</reference>
<accession>A0ABU4V589</accession>
<keyword evidence="1" id="KW-0812">Transmembrane</keyword>
<name>A0ABU4V589_9PSEU</name>
<feature type="transmembrane region" description="Helical" evidence="1">
    <location>
        <begin position="20"/>
        <end position="43"/>
    </location>
</feature>
<organism evidence="2 3">
    <name type="scientific">Lentzea sokolovensis</name>
    <dbReference type="NCBI Taxonomy" id="3095429"/>
    <lineage>
        <taxon>Bacteria</taxon>
        <taxon>Bacillati</taxon>
        <taxon>Actinomycetota</taxon>
        <taxon>Actinomycetes</taxon>
        <taxon>Pseudonocardiales</taxon>
        <taxon>Pseudonocardiaceae</taxon>
        <taxon>Lentzea</taxon>
    </lineage>
</organism>
<dbReference type="EMBL" id="JAXAVU010000013">
    <property type="protein sequence ID" value="MDX8146947.1"/>
    <property type="molecule type" value="Genomic_DNA"/>
</dbReference>
<reference evidence="2 3" key="2">
    <citation type="submission" date="2023-11" db="EMBL/GenBank/DDBJ databases">
        <authorList>
            <person name="Lara A.C."/>
            <person name="Chronakova A."/>
        </authorList>
    </citation>
    <scope>NUCLEOTIDE SEQUENCE [LARGE SCALE GENOMIC DNA]</scope>
    <source>
        <strain evidence="2 3">BCCO 10_0061</strain>
    </source>
</reference>
<keyword evidence="1" id="KW-0472">Membrane</keyword>
<gene>
    <name evidence="2" type="ORF">SK854_32865</name>
</gene>
<proteinExistence type="predicted"/>
<comment type="caution">
    <text evidence="2">The sequence shown here is derived from an EMBL/GenBank/DDBJ whole genome shotgun (WGS) entry which is preliminary data.</text>
</comment>
<dbReference type="RefSeq" id="WP_319979019.1">
    <property type="nucleotide sequence ID" value="NZ_JAXAVU010000013.1"/>
</dbReference>
<evidence type="ECO:0000313" key="3">
    <source>
        <dbReference type="Proteomes" id="UP001285352"/>
    </source>
</evidence>
<protein>
    <submittedName>
        <fullName evidence="2">Uncharacterized protein</fullName>
    </submittedName>
</protein>
<sequence>MTALSRPRDVESAGTARGLAFAAIVLAAGFTFGLLAQLGVPGLGGFATIWPQRWEFFTGLDRPSVVPYRLAGPGLPLSSWEMQGNGGLSRTAEIGNLQARKLAERVPEAYWQTCVRENAVDCGLDLDPDVAHRMKNQMAGLQLCGRVALAAEWTDVPPAGKLPAPPRRVHRIAVVEFECVP</sequence>
<evidence type="ECO:0000256" key="1">
    <source>
        <dbReference type="SAM" id="Phobius"/>
    </source>
</evidence>
<evidence type="ECO:0000313" key="2">
    <source>
        <dbReference type="EMBL" id="MDX8146947.1"/>
    </source>
</evidence>
<dbReference type="Proteomes" id="UP001285352">
    <property type="component" value="Unassembled WGS sequence"/>
</dbReference>